<organism evidence="11 12">
    <name type="scientific">Terrihabitans rhizophilus</name>
    <dbReference type="NCBI Taxonomy" id="3092662"/>
    <lineage>
        <taxon>Bacteria</taxon>
        <taxon>Pseudomonadati</taxon>
        <taxon>Pseudomonadota</taxon>
        <taxon>Alphaproteobacteria</taxon>
        <taxon>Hyphomicrobiales</taxon>
        <taxon>Terrihabitans</taxon>
    </lineage>
</organism>
<comment type="pathway">
    <text evidence="9">Protein modification; lipoprotein biosynthesis (N-acyl transfer).</text>
</comment>
<dbReference type="CDD" id="cd07571">
    <property type="entry name" value="ALP_N-acyl_transferase"/>
    <property type="match status" value="1"/>
</dbReference>
<evidence type="ECO:0000256" key="3">
    <source>
        <dbReference type="ARBA" id="ARBA00022475"/>
    </source>
</evidence>
<comment type="subcellular location">
    <subcellularLocation>
        <location evidence="1 9">Cell membrane</location>
        <topology evidence="1 9">Multi-pass membrane protein</topology>
    </subcellularLocation>
</comment>
<proteinExistence type="inferred from homology"/>
<dbReference type="Pfam" id="PF20154">
    <property type="entry name" value="LNT_N"/>
    <property type="match status" value="1"/>
</dbReference>
<dbReference type="NCBIfam" id="TIGR00546">
    <property type="entry name" value="lnt"/>
    <property type="match status" value="1"/>
</dbReference>
<protein>
    <recommendedName>
        <fullName evidence="9">Apolipoprotein N-acyltransferase</fullName>
        <shortName evidence="9">ALP N-acyltransferase</shortName>
        <ecNumber evidence="9">2.3.1.269</ecNumber>
    </recommendedName>
</protein>
<feature type="transmembrane region" description="Helical" evidence="9">
    <location>
        <begin position="504"/>
        <end position="523"/>
    </location>
</feature>
<keyword evidence="7 9" id="KW-0472">Membrane</keyword>
<feature type="transmembrane region" description="Helical" evidence="9">
    <location>
        <begin position="20"/>
        <end position="53"/>
    </location>
</feature>
<keyword evidence="5 9" id="KW-0812">Transmembrane</keyword>
<evidence type="ECO:0000256" key="8">
    <source>
        <dbReference type="ARBA" id="ARBA00023315"/>
    </source>
</evidence>
<gene>
    <name evidence="9 11" type="primary">lnt</name>
    <name evidence="11" type="ORF">SCD90_15650</name>
</gene>
<dbReference type="InterPro" id="IPR036526">
    <property type="entry name" value="C-N_Hydrolase_sf"/>
</dbReference>
<dbReference type="EMBL" id="JAXAFJ010000013">
    <property type="protein sequence ID" value="MDX6807501.1"/>
    <property type="molecule type" value="Genomic_DNA"/>
</dbReference>
<comment type="similarity">
    <text evidence="2 9">Belongs to the CN hydrolase family. Apolipoprotein N-acyltransferase subfamily.</text>
</comment>
<dbReference type="PANTHER" id="PTHR38686:SF1">
    <property type="entry name" value="APOLIPOPROTEIN N-ACYLTRANSFERASE"/>
    <property type="match status" value="1"/>
</dbReference>
<dbReference type="InterPro" id="IPR003010">
    <property type="entry name" value="C-N_Hydrolase"/>
</dbReference>
<keyword evidence="3 9" id="KW-1003">Cell membrane</keyword>
<dbReference type="Gene3D" id="3.60.110.10">
    <property type="entry name" value="Carbon-nitrogen hydrolase"/>
    <property type="match status" value="1"/>
</dbReference>
<evidence type="ECO:0000259" key="10">
    <source>
        <dbReference type="PROSITE" id="PS50263"/>
    </source>
</evidence>
<feature type="transmembrane region" description="Helical" evidence="9">
    <location>
        <begin position="172"/>
        <end position="194"/>
    </location>
</feature>
<feature type="transmembrane region" description="Helical" evidence="9">
    <location>
        <begin position="206"/>
        <end position="225"/>
    </location>
</feature>
<keyword evidence="8 9" id="KW-0012">Acyltransferase</keyword>
<evidence type="ECO:0000256" key="5">
    <source>
        <dbReference type="ARBA" id="ARBA00022692"/>
    </source>
</evidence>
<feature type="transmembrane region" description="Helical" evidence="9">
    <location>
        <begin position="98"/>
        <end position="121"/>
    </location>
</feature>
<accession>A0ABU4RRM6</accession>
<comment type="function">
    <text evidence="9">Catalyzes the phospholipid dependent N-acylation of the N-terminal cysteine of apolipoprotein, the last step in lipoprotein maturation.</text>
</comment>
<reference evidence="11 12" key="1">
    <citation type="submission" date="2023-11" db="EMBL/GenBank/DDBJ databases">
        <authorList>
            <person name="Bao R."/>
        </authorList>
    </citation>
    <scope>NUCLEOTIDE SEQUENCE [LARGE SCALE GENOMIC DNA]</scope>
    <source>
        <strain evidence="11 12">PJ23</strain>
    </source>
</reference>
<name>A0ABU4RRM6_9HYPH</name>
<evidence type="ECO:0000313" key="12">
    <source>
        <dbReference type="Proteomes" id="UP001274321"/>
    </source>
</evidence>
<evidence type="ECO:0000256" key="4">
    <source>
        <dbReference type="ARBA" id="ARBA00022679"/>
    </source>
</evidence>
<dbReference type="Pfam" id="PF00795">
    <property type="entry name" value="CN_hydrolase"/>
    <property type="match status" value="1"/>
</dbReference>
<dbReference type="RefSeq" id="WP_319845646.1">
    <property type="nucleotide sequence ID" value="NZ_JAXAFJ010000013.1"/>
</dbReference>
<dbReference type="InterPro" id="IPR045378">
    <property type="entry name" value="LNT_N"/>
</dbReference>
<comment type="catalytic activity">
    <reaction evidence="9">
        <text>N-terminal S-1,2-diacyl-sn-glyceryl-L-cysteinyl-[lipoprotein] + a glycerophospholipid = N-acyl-S-1,2-diacyl-sn-glyceryl-L-cysteinyl-[lipoprotein] + a 2-acyl-sn-glycero-3-phospholipid + H(+)</text>
        <dbReference type="Rhea" id="RHEA:48228"/>
        <dbReference type="Rhea" id="RHEA-COMP:14681"/>
        <dbReference type="Rhea" id="RHEA-COMP:14684"/>
        <dbReference type="ChEBI" id="CHEBI:15378"/>
        <dbReference type="ChEBI" id="CHEBI:136912"/>
        <dbReference type="ChEBI" id="CHEBI:140656"/>
        <dbReference type="ChEBI" id="CHEBI:140657"/>
        <dbReference type="ChEBI" id="CHEBI:140660"/>
        <dbReference type="EC" id="2.3.1.269"/>
    </reaction>
</comment>
<dbReference type="SUPFAM" id="SSF56317">
    <property type="entry name" value="Carbon-nitrogen hydrolase"/>
    <property type="match status" value="1"/>
</dbReference>
<keyword evidence="6 9" id="KW-1133">Transmembrane helix</keyword>
<dbReference type="HAMAP" id="MF_01148">
    <property type="entry name" value="Lnt"/>
    <property type="match status" value="1"/>
</dbReference>
<evidence type="ECO:0000256" key="6">
    <source>
        <dbReference type="ARBA" id="ARBA00022989"/>
    </source>
</evidence>
<dbReference type="PANTHER" id="PTHR38686">
    <property type="entry name" value="APOLIPOPROTEIN N-ACYLTRANSFERASE"/>
    <property type="match status" value="1"/>
</dbReference>
<keyword evidence="4 9" id="KW-0808">Transferase</keyword>
<feature type="transmembrane region" description="Helical" evidence="9">
    <location>
        <begin position="65"/>
        <end position="86"/>
    </location>
</feature>
<evidence type="ECO:0000256" key="2">
    <source>
        <dbReference type="ARBA" id="ARBA00010065"/>
    </source>
</evidence>
<dbReference type="InterPro" id="IPR004563">
    <property type="entry name" value="Apolipo_AcylTrfase"/>
</dbReference>
<sequence length="527" mass="56013">MDLALPVHRIILLEGARRMLVASLAGAAAALAMAPFNLFPVLAISFPVLIWLLDGAGPGRAGAKAAAWIGFSFGFGYFLAGLWWIGSAFLVDGDAYAWMLPFAVVGLPLLLAAFSALGCFLAWTMWRDGPGRLFALALGLGGAEWLRGRVLTGFPWNDFGYALADHSVLGQAASVVGVEGLTPIALLVFSAPALLADPPERARWRWLFAAAAVLALLALFGAWRLSTPLPQAPGTTLRIMQPNVPQDAKFRPSAGPEIMARYLALSEGRLGNARTGLEGIDLLIWPESAFPFLIGRTPEALAQIGGLLPKGTVLLTGAARREDIEDGDGRRFFNSLHAMADDGSIIATYDKVHLVPFGEYLPFQSALEAMGIRQLTRLPGGFSAGDEPRTISIPVRGAPKIAPLICYEAIFPTGMIDSASRPSVLINVTNDAWFGDTPGPRQHLAQSRARAVEQGLPLLRSANTGISAIIDPYGRVLASVPLGTAGVLDGAVPASLPPTLYSRYGILAVLLVYIATIVGLLITRRRV</sequence>
<dbReference type="EC" id="2.3.1.269" evidence="9"/>
<dbReference type="PROSITE" id="PS50263">
    <property type="entry name" value="CN_HYDROLASE"/>
    <property type="match status" value="1"/>
</dbReference>
<evidence type="ECO:0000256" key="1">
    <source>
        <dbReference type="ARBA" id="ARBA00004651"/>
    </source>
</evidence>
<keyword evidence="12" id="KW-1185">Reference proteome</keyword>
<evidence type="ECO:0000256" key="7">
    <source>
        <dbReference type="ARBA" id="ARBA00023136"/>
    </source>
</evidence>
<evidence type="ECO:0000313" key="11">
    <source>
        <dbReference type="EMBL" id="MDX6807501.1"/>
    </source>
</evidence>
<evidence type="ECO:0000256" key="9">
    <source>
        <dbReference type="HAMAP-Rule" id="MF_01148"/>
    </source>
</evidence>
<feature type="domain" description="CN hydrolase" evidence="10">
    <location>
        <begin position="240"/>
        <end position="498"/>
    </location>
</feature>
<dbReference type="Proteomes" id="UP001274321">
    <property type="component" value="Unassembled WGS sequence"/>
</dbReference>
<comment type="caution">
    <text evidence="11">The sequence shown here is derived from an EMBL/GenBank/DDBJ whole genome shotgun (WGS) entry which is preliminary data.</text>
</comment>